<keyword evidence="3" id="KW-1185">Reference proteome</keyword>
<accession>A0AAD5V964</accession>
<dbReference type="Proteomes" id="UP001212997">
    <property type="component" value="Unassembled WGS sequence"/>
</dbReference>
<evidence type="ECO:0000259" key="1">
    <source>
        <dbReference type="Pfam" id="PF12937"/>
    </source>
</evidence>
<evidence type="ECO:0000313" key="3">
    <source>
        <dbReference type="Proteomes" id="UP001212997"/>
    </source>
</evidence>
<gene>
    <name evidence="2" type="ORF">NLI96_g2233</name>
</gene>
<name>A0AAD5V964_9APHY</name>
<dbReference type="CDD" id="cd09917">
    <property type="entry name" value="F-box_SF"/>
    <property type="match status" value="1"/>
</dbReference>
<protein>
    <recommendedName>
        <fullName evidence="1">F-box domain-containing protein</fullName>
    </recommendedName>
</protein>
<comment type="caution">
    <text evidence="2">The sequence shown here is derived from an EMBL/GenBank/DDBJ whole genome shotgun (WGS) entry which is preliminary data.</text>
</comment>
<proteinExistence type="predicted"/>
<evidence type="ECO:0000313" key="2">
    <source>
        <dbReference type="EMBL" id="KAJ3489313.1"/>
    </source>
</evidence>
<sequence>MTTRRYGLRSRKHRAEPTHSLLPFELVAHIASYLAKDTESLLACSATCRLWRNATRPQIFQKVTIGNPPHLQAFYDVVKGEPIIGLWVKKIRFTITRGHPSQRLYPFHWMINAGEILRGLEKNLTKLDSVTFDSVFVGHGPSDYTSLFEVIAKFQTIRRIKVSRCYPSVTPFCNFLCKLPRLDSVSIESSGPVSREGTAEGTGLMKISSLSLLAHEWNQNNTRTWFTSAITAASLRNLTIDVLEPSYLGVTNRLLEVTGPYLQSLRIILPEYVRSYEDPPRLAIMQGINLRHNIVLRDVTFHNPNAPEYTTILDQLSSPNLRTVFIVLSFSTLEGIKVKDYKDLDKRLSQPDLSHVEEVCVLYDGTLELYVVTGKIRRVFPSVAARRILQVQRV</sequence>
<organism evidence="2 3">
    <name type="scientific">Meripilus lineatus</name>
    <dbReference type="NCBI Taxonomy" id="2056292"/>
    <lineage>
        <taxon>Eukaryota</taxon>
        <taxon>Fungi</taxon>
        <taxon>Dikarya</taxon>
        <taxon>Basidiomycota</taxon>
        <taxon>Agaricomycotina</taxon>
        <taxon>Agaricomycetes</taxon>
        <taxon>Polyporales</taxon>
        <taxon>Meripilaceae</taxon>
        <taxon>Meripilus</taxon>
    </lineage>
</organism>
<dbReference type="Gene3D" id="1.20.1280.50">
    <property type="match status" value="1"/>
</dbReference>
<dbReference type="SUPFAM" id="SSF81383">
    <property type="entry name" value="F-box domain"/>
    <property type="match status" value="1"/>
</dbReference>
<reference evidence="2" key="1">
    <citation type="submission" date="2022-07" db="EMBL/GenBank/DDBJ databases">
        <title>Genome Sequence of Physisporinus lineatus.</title>
        <authorList>
            <person name="Buettner E."/>
        </authorList>
    </citation>
    <scope>NUCLEOTIDE SEQUENCE</scope>
    <source>
        <strain evidence="2">VT162</strain>
    </source>
</reference>
<dbReference type="InterPro" id="IPR001810">
    <property type="entry name" value="F-box_dom"/>
</dbReference>
<dbReference type="Pfam" id="PF12937">
    <property type="entry name" value="F-box-like"/>
    <property type="match status" value="1"/>
</dbReference>
<feature type="domain" description="F-box" evidence="1">
    <location>
        <begin position="21"/>
        <end position="63"/>
    </location>
</feature>
<dbReference type="EMBL" id="JANAWD010000048">
    <property type="protein sequence ID" value="KAJ3489313.1"/>
    <property type="molecule type" value="Genomic_DNA"/>
</dbReference>
<dbReference type="InterPro" id="IPR036047">
    <property type="entry name" value="F-box-like_dom_sf"/>
</dbReference>
<dbReference type="AlphaFoldDB" id="A0AAD5V964"/>